<accession>F8QJI3</accession>
<protein>
    <submittedName>
        <fullName evidence="1">Uncharacterized protein</fullName>
    </submittedName>
</protein>
<proteinExistence type="predicted"/>
<organism evidence="2">
    <name type="scientific">Serpula lacrymans var. lacrymans (strain S7.3)</name>
    <name type="common">Dry rot fungus</name>
    <dbReference type="NCBI Taxonomy" id="936435"/>
    <lineage>
        <taxon>Eukaryota</taxon>
        <taxon>Fungi</taxon>
        <taxon>Dikarya</taxon>
        <taxon>Basidiomycota</taxon>
        <taxon>Agaricomycotina</taxon>
        <taxon>Agaricomycetes</taxon>
        <taxon>Agaricomycetidae</taxon>
        <taxon>Boletales</taxon>
        <taxon>Coniophorineae</taxon>
        <taxon>Serpulaceae</taxon>
        <taxon>Serpula</taxon>
    </lineage>
</organism>
<dbReference type="Proteomes" id="UP000008063">
    <property type="component" value="Unassembled WGS sequence"/>
</dbReference>
<dbReference type="InParanoid" id="F8QJI3"/>
<evidence type="ECO:0000313" key="2">
    <source>
        <dbReference type="Proteomes" id="UP000008063"/>
    </source>
</evidence>
<dbReference type="HOGENOM" id="CLU_2039477_0_0_1"/>
<gene>
    <name evidence="1" type="ORF">SERLA73DRAFT_80354</name>
</gene>
<reference evidence="2" key="1">
    <citation type="journal article" date="2011" name="Science">
        <title>The plant cell wall-decomposing machinery underlies the functional diversity of forest fungi.</title>
        <authorList>
            <person name="Eastwood D.C."/>
            <person name="Floudas D."/>
            <person name="Binder M."/>
            <person name="Majcherczyk A."/>
            <person name="Schneider P."/>
            <person name="Aerts A."/>
            <person name="Asiegbu F.O."/>
            <person name="Baker S.E."/>
            <person name="Barry K."/>
            <person name="Bendiksby M."/>
            <person name="Blumentritt M."/>
            <person name="Coutinho P.M."/>
            <person name="Cullen D."/>
            <person name="de Vries R.P."/>
            <person name="Gathman A."/>
            <person name="Goodell B."/>
            <person name="Henrissat B."/>
            <person name="Ihrmark K."/>
            <person name="Kauserud H."/>
            <person name="Kohler A."/>
            <person name="LaButti K."/>
            <person name="Lapidus A."/>
            <person name="Lavin J.L."/>
            <person name="Lee Y.-H."/>
            <person name="Lindquist E."/>
            <person name="Lilly W."/>
            <person name="Lucas S."/>
            <person name="Morin E."/>
            <person name="Murat C."/>
            <person name="Oguiza J.A."/>
            <person name="Park J."/>
            <person name="Pisabarro A.G."/>
            <person name="Riley R."/>
            <person name="Rosling A."/>
            <person name="Salamov A."/>
            <person name="Schmidt O."/>
            <person name="Schmutz J."/>
            <person name="Skrede I."/>
            <person name="Stenlid J."/>
            <person name="Wiebenga A."/>
            <person name="Xie X."/>
            <person name="Kuees U."/>
            <person name="Hibbett D.S."/>
            <person name="Hoffmeister D."/>
            <person name="Hoegberg N."/>
            <person name="Martin F."/>
            <person name="Grigoriev I.V."/>
            <person name="Watkinson S.C."/>
        </authorList>
    </citation>
    <scope>NUCLEOTIDE SEQUENCE [LARGE SCALE GENOMIC DNA]</scope>
    <source>
        <strain evidence="2">strain S7.3</strain>
    </source>
</reference>
<keyword evidence="2" id="KW-1185">Reference proteome</keyword>
<dbReference type="EMBL" id="GL945604">
    <property type="protein sequence ID" value="EGN91537.1"/>
    <property type="molecule type" value="Genomic_DNA"/>
</dbReference>
<sequence length="121" mass="12604">MALEVFGADADIDGWGDKPAYTALCFPLLEDTNTVLEIGDVTRGAGKDNNEGKATGQLLTVDDWVGAAGVQRTSVATELNLGGVCICSVVNGVEGSWECMDEVAWGVCMYTPGCTTGHNSV</sequence>
<name>F8QJI3_SERL3</name>
<dbReference type="AlphaFoldDB" id="F8QJI3"/>
<evidence type="ECO:0000313" key="1">
    <source>
        <dbReference type="EMBL" id="EGN91537.1"/>
    </source>
</evidence>